<reference evidence="2" key="2">
    <citation type="journal article" date="2015" name="Data Brief">
        <title>Shoot transcriptome of the giant reed, Arundo donax.</title>
        <authorList>
            <person name="Barrero R.A."/>
            <person name="Guerrero F.D."/>
            <person name="Moolhuijzen P."/>
            <person name="Goolsby J.A."/>
            <person name="Tidwell J."/>
            <person name="Bellgard S.E."/>
            <person name="Bellgard M.I."/>
        </authorList>
    </citation>
    <scope>NUCLEOTIDE SEQUENCE</scope>
    <source>
        <tissue evidence="2">Shoot tissue taken approximately 20 cm above the soil surface</tissue>
    </source>
</reference>
<accession>A0A0A9GMX5</accession>
<sequence>MLLSCTATLLSFHPAVFSLIPVLVMPGGSQKRASMLTFFDICYADSDYVVDWLLVSTFLLF</sequence>
<proteinExistence type="predicted"/>
<protein>
    <submittedName>
        <fullName evidence="2">Uncharacterized protein</fullName>
    </submittedName>
</protein>
<dbReference type="EMBL" id="GBRH01171421">
    <property type="protein sequence ID" value="JAE26475.1"/>
    <property type="molecule type" value="Transcribed_RNA"/>
</dbReference>
<evidence type="ECO:0000313" key="2">
    <source>
        <dbReference type="EMBL" id="JAE26475.1"/>
    </source>
</evidence>
<dbReference type="AlphaFoldDB" id="A0A0A9GMX5"/>
<organism evidence="2">
    <name type="scientific">Arundo donax</name>
    <name type="common">Giant reed</name>
    <name type="synonym">Donax arundinaceus</name>
    <dbReference type="NCBI Taxonomy" id="35708"/>
    <lineage>
        <taxon>Eukaryota</taxon>
        <taxon>Viridiplantae</taxon>
        <taxon>Streptophyta</taxon>
        <taxon>Embryophyta</taxon>
        <taxon>Tracheophyta</taxon>
        <taxon>Spermatophyta</taxon>
        <taxon>Magnoliopsida</taxon>
        <taxon>Liliopsida</taxon>
        <taxon>Poales</taxon>
        <taxon>Poaceae</taxon>
        <taxon>PACMAD clade</taxon>
        <taxon>Arundinoideae</taxon>
        <taxon>Arundineae</taxon>
        <taxon>Arundo</taxon>
    </lineage>
</organism>
<name>A0A0A9GMX5_ARUDO</name>
<reference evidence="2" key="1">
    <citation type="submission" date="2014-09" db="EMBL/GenBank/DDBJ databases">
        <authorList>
            <person name="Magalhaes I.L.F."/>
            <person name="Oliveira U."/>
            <person name="Santos F.R."/>
            <person name="Vidigal T.H.D.A."/>
            <person name="Brescovit A.D."/>
            <person name="Santos A.J."/>
        </authorList>
    </citation>
    <scope>NUCLEOTIDE SEQUENCE</scope>
    <source>
        <tissue evidence="2">Shoot tissue taken approximately 20 cm above the soil surface</tissue>
    </source>
</reference>
<evidence type="ECO:0000256" key="1">
    <source>
        <dbReference type="SAM" id="SignalP"/>
    </source>
</evidence>
<feature type="chain" id="PRO_5002046334" evidence="1">
    <location>
        <begin position="19"/>
        <end position="61"/>
    </location>
</feature>
<keyword evidence="1" id="KW-0732">Signal</keyword>
<feature type="signal peptide" evidence="1">
    <location>
        <begin position="1"/>
        <end position="18"/>
    </location>
</feature>